<dbReference type="GO" id="GO:0016829">
    <property type="term" value="F:lyase activity"/>
    <property type="evidence" value="ECO:0007669"/>
    <property type="project" value="UniProtKB-KW"/>
</dbReference>
<dbReference type="InterPro" id="IPR018300">
    <property type="entry name" value="Aminotrans_IV_CS"/>
</dbReference>
<protein>
    <submittedName>
        <fullName evidence="7">4-amino-4-deoxychorismate lyase</fullName>
    </submittedName>
</protein>
<dbReference type="InterPro" id="IPR001544">
    <property type="entry name" value="Aminotrans_IV"/>
</dbReference>
<dbReference type="PANTHER" id="PTHR42743">
    <property type="entry name" value="AMINO-ACID AMINOTRANSFERASE"/>
    <property type="match status" value="1"/>
</dbReference>
<dbReference type="AlphaFoldDB" id="A0A235F6W5"/>
<proteinExistence type="inferred from homology"/>
<organism evidence="7 8">
    <name type="scientific">Fictibacillus aquaticus</name>
    <dbReference type="NCBI Taxonomy" id="2021314"/>
    <lineage>
        <taxon>Bacteria</taxon>
        <taxon>Bacillati</taxon>
        <taxon>Bacillota</taxon>
        <taxon>Bacilli</taxon>
        <taxon>Bacillales</taxon>
        <taxon>Fictibacillaceae</taxon>
        <taxon>Fictibacillus</taxon>
    </lineage>
</organism>
<keyword evidence="8" id="KW-1185">Reference proteome</keyword>
<dbReference type="Pfam" id="PF01063">
    <property type="entry name" value="Aminotran_4"/>
    <property type="match status" value="1"/>
</dbReference>
<evidence type="ECO:0000256" key="1">
    <source>
        <dbReference type="ARBA" id="ARBA00001933"/>
    </source>
</evidence>
<dbReference type="PANTHER" id="PTHR42743:SF11">
    <property type="entry name" value="AMINODEOXYCHORISMATE LYASE"/>
    <property type="match status" value="1"/>
</dbReference>
<evidence type="ECO:0000256" key="5">
    <source>
        <dbReference type="RuleBase" id="RU004106"/>
    </source>
</evidence>
<dbReference type="GO" id="GO:0005829">
    <property type="term" value="C:cytosol"/>
    <property type="evidence" value="ECO:0007669"/>
    <property type="project" value="TreeGrafter"/>
</dbReference>
<dbReference type="InterPro" id="IPR050571">
    <property type="entry name" value="Class-IV_PLP-Dep_Aminotrnsfr"/>
</dbReference>
<dbReference type="InterPro" id="IPR036038">
    <property type="entry name" value="Aminotransferase-like"/>
</dbReference>
<dbReference type="Proteomes" id="UP000215059">
    <property type="component" value="Unassembled WGS sequence"/>
</dbReference>
<dbReference type="EMBL" id="NOII01000007">
    <property type="protein sequence ID" value="OYD56979.1"/>
    <property type="molecule type" value="Genomic_DNA"/>
</dbReference>
<dbReference type="NCBIfam" id="NF005800">
    <property type="entry name" value="PRK07650.1"/>
    <property type="match status" value="1"/>
</dbReference>
<reference evidence="7 8" key="1">
    <citation type="submission" date="2017-07" db="EMBL/GenBank/DDBJ databases">
        <title>Fictibacillus sp. nov. GDSW-R2A3 Genome sequencing and assembly.</title>
        <authorList>
            <person name="Mayilraj S."/>
        </authorList>
    </citation>
    <scope>NUCLEOTIDE SEQUENCE [LARGE SCALE GENOMIC DNA]</scope>
    <source>
        <strain evidence="7 8">GDSW-R2A3</strain>
    </source>
</reference>
<evidence type="ECO:0000256" key="3">
    <source>
        <dbReference type="ARBA" id="ARBA00011738"/>
    </source>
</evidence>
<dbReference type="PROSITE" id="PS00770">
    <property type="entry name" value="AA_TRANSFER_CLASS_4"/>
    <property type="match status" value="1"/>
</dbReference>
<dbReference type="CDD" id="cd00449">
    <property type="entry name" value="PLPDE_IV"/>
    <property type="match status" value="1"/>
</dbReference>
<accession>A0A235F6W5</accession>
<dbReference type="GO" id="GO:0008652">
    <property type="term" value="P:amino acid biosynthetic process"/>
    <property type="evidence" value="ECO:0007669"/>
    <property type="project" value="UniProtKB-ARBA"/>
</dbReference>
<comment type="caution">
    <text evidence="7">The sequence shown here is derived from an EMBL/GenBank/DDBJ whole genome shotgun (WGS) entry which is preliminary data.</text>
</comment>
<comment type="subunit">
    <text evidence="3">Homodimer.</text>
</comment>
<name>A0A235F6W5_9BACL</name>
<dbReference type="RefSeq" id="WP_094253234.1">
    <property type="nucleotide sequence ID" value="NZ_JBHLXL010000003.1"/>
</dbReference>
<comment type="similarity">
    <text evidence="2 5">Belongs to the class-IV pyridoxal-phosphate-dependent aminotransferase family.</text>
</comment>
<evidence type="ECO:0000256" key="4">
    <source>
        <dbReference type="ARBA" id="ARBA00022898"/>
    </source>
</evidence>
<evidence type="ECO:0000256" key="2">
    <source>
        <dbReference type="ARBA" id="ARBA00009320"/>
    </source>
</evidence>
<dbReference type="InterPro" id="IPR043132">
    <property type="entry name" value="BCAT-like_C"/>
</dbReference>
<keyword evidence="4 6" id="KW-0663">Pyridoxal phosphate</keyword>
<keyword evidence="7" id="KW-0456">Lyase</keyword>
<dbReference type="SUPFAM" id="SSF56752">
    <property type="entry name" value="D-aminoacid aminotransferase-like PLP-dependent enzymes"/>
    <property type="match status" value="1"/>
</dbReference>
<evidence type="ECO:0000256" key="6">
    <source>
        <dbReference type="RuleBase" id="RU004516"/>
    </source>
</evidence>
<sequence>MYVSLNGKLVKKEEAVISPFDHGYMYGLGVFETFRTYGGHPFLLEDHINRLNKALEELNISKTFAVEEAAQLVRDLLQKNGWEDAYIRFNVSAGIGEIGLQTGSYEHPTVILYGKPLTGVYSAEKELVLLKTARNTPEGNERIKSHHYLNSILGKRELADPLNQEGLFLTKEGDIAEGCVSNIFWMKDGTLFTPAVSTGILNGITRQFILLLADTLNIPAEVGHYKIEELLQADEVFLTNSIQEIVPVCSFAGTRFPGSAGKMTEFLQRKYDANKYSLLSMDELRKGGHHHD</sequence>
<gene>
    <name evidence="7" type="ORF">CGZ90_14405</name>
</gene>
<dbReference type="GO" id="GO:0046394">
    <property type="term" value="P:carboxylic acid biosynthetic process"/>
    <property type="evidence" value="ECO:0007669"/>
    <property type="project" value="UniProtKB-ARBA"/>
</dbReference>
<evidence type="ECO:0000313" key="7">
    <source>
        <dbReference type="EMBL" id="OYD56979.1"/>
    </source>
</evidence>
<dbReference type="FunFam" id="3.20.10.10:FF:000002">
    <property type="entry name" value="D-alanine aminotransferase"/>
    <property type="match status" value="1"/>
</dbReference>
<dbReference type="InterPro" id="IPR043131">
    <property type="entry name" value="BCAT-like_N"/>
</dbReference>
<comment type="cofactor">
    <cofactor evidence="1 6">
        <name>pyridoxal 5'-phosphate</name>
        <dbReference type="ChEBI" id="CHEBI:597326"/>
    </cofactor>
</comment>
<dbReference type="Gene3D" id="3.30.470.10">
    <property type="match status" value="1"/>
</dbReference>
<dbReference type="Gene3D" id="3.20.10.10">
    <property type="entry name" value="D-amino Acid Aminotransferase, subunit A, domain 2"/>
    <property type="match status" value="1"/>
</dbReference>
<dbReference type="OrthoDB" id="9805628at2"/>
<evidence type="ECO:0000313" key="8">
    <source>
        <dbReference type="Proteomes" id="UP000215059"/>
    </source>
</evidence>